<evidence type="ECO:0000313" key="2">
    <source>
        <dbReference type="EMBL" id="EEG73497.1"/>
    </source>
</evidence>
<dbReference type="FunFam" id="3.40.50.10440:FF:000001">
    <property type="entry name" value="Dihydroxyacetone kinase, DhaK subunit"/>
    <property type="match status" value="1"/>
</dbReference>
<reference evidence="2" key="1">
    <citation type="submission" date="2009-02" db="EMBL/GenBank/DDBJ databases">
        <authorList>
            <person name="Fulton L."/>
            <person name="Clifton S."/>
            <person name="Fulton B."/>
            <person name="Xu J."/>
            <person name="Minx P."/>
            <person name="Pepin K.H."/>
            <person name="Johnson M."/>
            <person name="Bhonagiri V."/>
            <person name="Nash W.E."/>
            <person name="Mardis E.R."/>
            <person name="Wilson R.K."/>
        </authorList>
    </citation>
    <scope>NUCLEOTIDE SEQUENCE [LARGE SCALE GENOMIC DNA]</scope>
    <source>
        <strain evidence="2">DSM 15053</strain>
    </source>
</reference>
<comment type="caution">
    <text evidence="2">The sequence shown here is derived from an EMBL/GenBank/DDBJ whole genome shotgun (WGS) entry which is preliminary data.</text>
</comment>
<dbReference type="GO" id="GO:0019563">
    <property type="term" value="P:glycerol catabolic process"/>
    <property type="evidence" value="ECO:0007669"/>
    <property type="project" value="TreeGrafter"/>
</dbReference>
<dbReference type="SUPFAM" id="SSF82549">
    <property type="entry name" value="DAK1/DegV-like"/>
    <property type="match status" value="1"/>
</dbReference>
<organism evidence="2 3">
    <name type="scientific">[Clostridium] hylemonae DSM 15053</name>
    <dbReference type="NCBI Taxonomy" id="553973"/>
    <lineage>
        <taxon>Bacteria</taxon>
        <taxon>Bacillati</taxon>
        <taxon>Bacillota</taxon>
        <taxon>Clostridia</taxon>
        <taxon>Lachnospirales</taxon>
        <taxon>Lachnospiraceae</taxon>
    </lineage>
</organism>
<dbReference type="EMBL" id="ABYI02000024">
    <property type="protein sequence ID" value="EEG73497.1"/>
    <property type="molecule type" value="Genomic_DNA"/>
</dbReference>
<dbReference type="Gene3D" id="3.40.50.10440">
    <property type="entry name" value="Dihydroxyacetone kinase, domain 1"/>
    <property type="match status" value="1"/>
</dbReference>
<dbReference type="PANTHER" id="PTHR28629">
    <property type="entry name" value="TRIOKINASE/FMN CYCLASE"/>
    <property type="match status" value="1"/>
</dbReference>
<dbReference type="HOGENOM" id="CLU_017054_0_0_9"/>
<evidence type="ECO:0000313" key="3">
    <source>
        <dbReference type="Proteomes" id="UP000004893"/>
    </source>
</evidence>
<gene>
    <name evidence="2" type="ORF">CLOHYLEM_06443</name>
</gene>
<proteinExistence type="predicted"/>
<dbReference type="GO" id="GO:0004371">
    <property type="term" value="F:glycerone kinase activity"/>
    <property type="evidence" value="ECO:0007669"/>
    <property type="project" value="InterPro"/>
</dbReference>
<dbReference type="AlphaFoldDB" id="C0C2Y6"/>
<dbReference type="GO" id="GO:0005829">
    <property type="term" value="C:cytosol"/>
    <property type="evidence" value="ECO:0007669"/>
    <property type="project" value="TreeGrafter"/>
</dbReference>
<dbReference type="STRING" id="553973.CLOHYLEM_06443"/>
<name>C0C2Y6_9FIRM</name>
<dbReference type="InterPro" id="IPR004006">
    <property type="entry name" value="DhaK_dom"/>
</dbReference>
<dbReference type="Pfam" id="PF02733">
    <property type="entry name" value="Dak1"/>
    <property type="match status" value="1"/>
</dbReference>
<dbReference type="Proteomes" id="UP000004893">
    <property type="component" value="Unassembled WGS sequence"/>
</dbReference>
<dbReference type="PROSITE" id="PS51481">
    <property type="entry name" value="DHAK"/>
    <property type="match status" value="1"/>
</dbReference>
<dbReference type="PANTHER" id="PTHR28629:SF4">
    <property type="entry name" value="TRIOKINASE_FMN CYCLASE"/>
    <property type="match status" value="1"/>
</dbReference>
<keyword evidence="3" id="KW-1185">Reference proteome</keyword>
<accession>C0C2Y6</accession>
<dbReference type="Gene3D" id="3.30.1180.20">
    <property type="entry name" value="Dihydroxyacetone kinase, domain 2"/>
    <property type="match status" value="1"/>
</dbReference>
<dbReference type="eggNOG" id="COG2376">
    <property type="taxonomic scope" value="Bacteria"/>
</dbReference>
<dbReference type="InterPro" id="IPR050861">
    <property type="entry name" value="Dihydroxyacetone_Kinase"/>
</dbReference>
<evidence type="ECO:0000259" key="1">
    <source>
        <dbReference type="PROSITE" id="PS51481"/>
    </source>
</evidence>
<sequence>MEQMKKIMNSPETFEDDTLQGIIAAYGDKLGLLEENKRVLYSKYPADAHKVGIVTGGGSGHLPVFLGYVGQGLLDACAVGNVFASPSARTMADAITKADRGSGVLCLYGNYGGDRLNFDMACEMADMDGIKTETVIVSDDVASSPAEKADKRRGVAGMVYAFKIAGAAADQGMSLHETAEVTKRALSSVRTIGVALSPCIVPRVGTPGFSIADDEMEVGMGIHGEKGISVEKMMTADETAGKMFSALTEDMPLKRGDEISIMINGLGGTPLEEQFIVYRAVCRLAEQKGVVVIMPHIGEFATSMEMAGLSVTMIKLDKELKELLLRPAKSPFYTNCNK</sequence>
<feature type="domain" description="DhaK" evidence="1">
    <location>
        <begin position="10"/>
        <end position="333"/>
    </location>
</feature>
<reference evidence="2" key="2">
    <citation type="submission" date="2013-06" db="EMBL/GenBank/DDBJ databases">
        <title>Draft genome sequence of Clostridium hylemonae (DSM 15053).</title>
        <authorList>
            <person name="Sudarsanam P."/>
            <person name="Ley R."/>
            <person name="Guruge J."/>
            <person name="Turnbaugh P.J."/>
            <person name="Mahowald M."/>
            <person name="Liep D."/>
            <person name="Gordon J."/>
        </authorList>
    </citation>
    <scope>NUCLEOTIDE SEQUENCE</scope>
    <source>
        <strain evidence="2">DSM 15053</strain>
    </source>
</reference>
<protein>
    <submittedName>
        <fullName evidence="2">DAK1 domain protein</fullName>
    </submittedName>
</protein>